<accession>A0A6A6IN45</accession>
<proteinExistence type="predicted"/>
<keyword evidence="3" id="KW-1185">Reference proteome</keyword>
<dbReference type="Proteomes" id="UP000800094">
    <property type="component" value="Unassembled WGS sequence"/>
</dbReference>
<gene>
    <name evidence="2" type="ORF">BU26DRAFT_561764</name>
</gene>
<evidence type="ECO:0008006" key="4">
    <source>
        <dbReference type="Google" id="ProtNLM"/>
    </source>
</evidence>
<dbReference type="GeneID" id="54586281"/>
<evidence type="ECO:0000313" key="3">
    <source>
        <dbReference type="Proteomes" id="UP000800094"/>
    </source>
</evidence>
<dbReference type="RefSeq" id="XP_033686988.1">
    <property type="nucleotide sequence ID" value="XM_033832951.1"/>
</dbReference>
<sequence>MKPTTILSLAAFTLSAIVTGSPIEDRAAAPAETFAVDDVFLAKCNCHFVKHCPSNDVDKCCSQYYNNYKGFIGHTMLCPFVWTSIL</sequence>
<keyword evidence="1" id="KW-0732">Signal</keyword>
<evidence type="ECO:0000256" key="1">
    <source>
        <dbReference type="SAM" id="SignalP"/>
    </source>
</evidence>
<organism evidence="2 3">
    <name type="scientific">Trematosphaeria pertusa</name>
    <dbReference type="NCBI Taxonomy" id="390896"/>
    <lineage>
        <taxon>Eukaryota</taxon>
        <taxon>Fungi</taxon>
        <taxon>Dikarya</taxon>
        <taxon>Ascomycota</taxon>
        <taxon>Pezizomycotina</taxon>
        <taxon>Dothideomycetes</taxon>
        <taxon>Pleosporomycetidae</taxon>
        <taxon>Pleosporales</taxon>
        <taxon>Massarineae</taxon>
        <taxon>Trematosphaeriaceae</taxon>
        <taxon>Trematosphaeria</taxon>
    </lineage>
</organism>
<feature type="signal peptide" evidence="1">
    <location>
        <begin position="1"/>
        <end position="20"/>
    </location>
</feature>
<dbReference type="AlphaFoldDB" id="A0A6A6IN45"/>
<name>A0A6A6IN45_9PLEO</name>
<feature type="chain" id="PRO_5025621003" description="Extracellular membrane protein CFEM domain-containing protein" evidence="1">
    <location>
        <begin position="21"/>
        <end position="86"/>
    </location>
</feature>
<dbReference type="EMBL" id="ML987192">
    <property type="protein sequence ID" value="KAF2251984.1"/>
    <property type="molecule type" value="Genomic_DNA"/>
</dbReference>
<reference evidence="2" key="1">
    <citation type="journal article" date="2020" name="Stud. Mycol.">
        <title>101 Dothideomycetes genomes: a test case for predicting lifestyles and emergence of pathogens.</title>
        <authorList>
            <person name="Haridas S."/>
            <person name="Albert R."/>
            <person name="Binder M."/>
            <person name="Bloem J."/>
            <person name="Labutti K."/>
            <person name="Salamov A."/>
            <person name="Andreopoulos B."/>
            <person name="Baker S."/>
            <person name="Barry K."/>
            <person name="Bills G."/>
            <person name="Bluhm B."/>
            <person name="Cannon C."/>
            <person name="Castanera R."/>
            <person name="Culley D."/>
            <person name="Daum C."/>
            <person name="Ezra D."/>
            <person name="Gonzalez J."/>
            <person name="Henrissat B."/>
            <person name="Kuo A."/>
            <person name="Liang C."/>
            <person name="Lipzen A."/>
            <person name="Lutzoni F."/>
            <person name="Magnuson J."/>
            <person name="Mondo S."/>
            <person name="Nolan M."/>
            <person name="Ohm R."/>
            <person name="Pangilinan J."/>
            <person name="Park H.-J."/>
            <person name="Ramirez L."/>
            <person name="Alfaro M."/>
            <person name="Sun H."/>
            <person name="Tritt A."/>
            <person name="Yoshinaga Y."/>
            <person name="Zwiers L.-H."/>
            <person name="Turgeon B."/>
            <person name="Goodwin S."/>
            <person name="Spatafora J."/>
            <person name="Crous P."/>
            <person name="Grigoriev I."/>
        </authorList>
    </citation>
    <scope>NUCLEOTIDE SEQUENCE</scope>
    <source>
        <strain evidence="2">CBS 122368</strain>
    </source>
</reference>
<evidence type="ECO:0000313" key="2">
    <source>
        <dbReference type="EMBL" id="KAF2251984.1"/>
    </source>
</evidence>
<protein>
    <recommendedName>
        <fullName evidence="4">Extracellular membrane protein CFEM domain-containing protein</fullName>
    </recommendedName>
</protein>